<proteinExistence type="predicted"/>
<reference evidence="1 2" key="1">
    <citation type="journal article" date="2021" name="Front. Genet.">
        <title>Chromosome-Level Genome Assembly Reveals Significant Gene Expansion in the Toll and IMD Signaling Pathways of Dendrolimus kikuchii.</title>
        <authorList>
            <person name="Zhou J."/>
            <person name="Wu P."/>
            <person name="Xiong Z."/>
            <person name="Liu N."/>
            <person name="Zhao N."/>
            <person name="Ji M."/>
            <person name="Qiu Y."/>
            <person name="Yang B."/>
        </authorList>
    </citation>
    <scope>NUCLEOTIDE SEQUENCE [LARGE SCALE GENOMIC DNA]</scope>
    <source>
        <strain evidence="1">Ann1</strain>
    </source>
</reference>
<name>A0ACC1CIL4_9NEOP</name>
<organism evidence="1 2">
    <name type="scientific">Dendrolimus kikuchii</name>
    <dbReference type="NCBI Taxonomy" id="765133"/>
    <lineage>
        <taxon>Eukaryota</taxon>
        <taxon>Metazoa</taxon>
        <taxon>Ecdysozoa</taxon>
        <taxon>Arthropoda</taxon>
        <taxon>Hexapoda</taxon>
        <taxon>Insecta</taxon>
        <taxon>Pterygota</taxon>
        <taxon>Neoptera</taxon>
        <taxon>Endopterygota</taxon>
        <taxon>Lepidoptera</taxon>
        <taxon>Glossata</taxon>
        <taxon>Ditrysia</taxon>
        <taxon>Bombycoidea</taxon>
        <taxon>Lasiocampidae</taxon>
        <taxon>Dendrolimus</taxon>
    </lineage>
</organism>
<protein>
    <submittedName>
        <fullName evidence="1">Uncharacterized protein</fullName>
    </submittedName>
</protein>
<dbReference type="EMBL" id="CM034410">
    <property type="protein sequence ID" value="KAJ0171407.1"/>
    <property type="molecule type" value="Genomic_DNA"/>
</dbReference>
<keyword evidence="2" id="KW-1185">Reference proteome</keyword>
<dbReference type="Proteomes" id="UP000824533">
    <property type="component" value="Linkage Group LG24"/>
</dbReference>
<accession>A0ACC1CIL4</accession>
<gene>
    <name evidence="1" type="ORF">K1T71_012957</name>
</gene>
<comment type="caution">
    <text evidence="1">The sequence shown here is derived from an EMBL/GenBank/DDBJ whole genome shotgun (WGS) entry which is preliminary data.</text>
</comment>
<evidence type="ECO:0000313" key="2">
    <source>
        <dbReference type="Proteomes" id="UP000824533"/>
    </source>
</evidence>
<sequence length="268" mass="32194">MEKKRDSFFLQNKKPKKYEKKDNKEQSSKEEYNNKKDNYNKQVKARQQQFDEDRDAKEKKLFDKKTYRLKKYSKKYKLEQWEEQRKKKLLRTYYKEIENDPAAGTYKPVSFDEDTPDGNEFIGRYVKHPDLIKQETAHKEKKRDPYHKAKAEYKKIKQDKLEKKVEMQKAKEERNQKLQEYKKKKQDRFKKLSKKNKKGQPMMKGSFENYAIKRSTGRVRRLFPCRARVRVSGSALSLLAPRAQRRPALAPCEGPLTPHHCTHLTLVD</sequence>
<evidence type="ECO:0000313" key="1">
    <source>
        <dbReference type="EMBL" id="KAJ0171407.1"/>
    </source>
</evidence>